<feature type="transmembrane region" description="Helical" evidence="2">
    <location>
        <begin position="1258"/>
        <end position="1275"/>
    </location>
</feature>
<feature type="compositionally biased region" description="Low complexity" evidence="1">
    <location>
        <begin position="2072"/>
        <end position="2087"/>
    </location>
</feature>
<evidence type="ECO:0000313" key="4">
    <source>
        <dbReference type="Proteomes" id="UP001189429"/>
    </source>
</evidence>
<proteinExistence type="predicted"/>
<dbReference type="PANTHER" id="PTHR46967:SF2">
    <property type="entry name" value="SUSHI, VON WILLEBRAND FACTOR TYPE A, EGF AND PENTRAXIN DOMAIN-CONTAINING PROTEIN 1-LIKE"/>
    <property type="match status" value="1"/>
</dbReference>
<feature type="transmembrane region" description="Helical" evidence="2">
    <location>
        <begin position="1191"/>
        <end position="1214"/>
    </location>
</feature>
<keyword evidence="2" id="KW-0472">Membrane</keyword>
<feature type="transmembrane region" description="Helical" evidence="2">
    <location>
        <begin position="1133"/>
        <end position="1159"/>
    </location>
</feature>
<feature type="region of interest" description="Disordered" evidence="1">
    <location>
        <begin position="1992"/>
        <end position="2020"/>
    </location>
</feature>
<organism evidence="3 4">
    <name type="scientific">Prorocentrum cordatum</name>
    <dbReference type="NCBI Taxonomy" id="2364126"/>
    <lineage>
        <taxon>Eukaryota</taxon>
        <taxon>Sar</taxon>
        <taxon>Alveolata</taxon>
        <taxon>Dinophyceae</taxon>
        <taxon>Prorocentrales</taxon>
        <taxon>Prorocentraceae</taxon>
        <taxon>Prorocentrum</taxon>
    </lineage>
</organism>
<keyword evidence="2" id="KW-1133">Transmembrane helix</keyword>
<feature type="non-terminal residue" evidence="3">
    <location>
        <position position="2111"/>
    </location>
</feature>
<sequence length="2111" mass="232070">MFCPAGSVAQENDDGTLTITSGASACVLSGIACTEGTYIPLSNDTVAPPGYYISEDNSEILECPAGAMCPGGPDAAAPQLCPPGQYQADAGAAECSTCTAGTVCPVSGGSAPELCPAGRVCTHPGRFTPTYLCPAGSYCLTGSITLNTNSSIVGAPIVCSEGTYCMLGTAVGYVEAGCTSCAQTCTPGTFCGVNTTDAGGEDNCPPGWYCPPGSQVPKAVPPGHYTSSSGAQYPSKCAPGTYASGWMFTECDPCPSGHECPLDGTVEPTTCTAGTYREETLPGEDPADNVNCKPCPQGTWSAIEGLVSVLQCKNCDERYYCPIEGTTIFATVEQPCAADEIGTGAICYENSQGQDCPQGFGCPQGTTEFSQADFPCEPGFWCKIRTIPKETRNLLCPEGYYCKAETGESGGSGRYAFSCPAGKFCPNGTAAIDDQTTLETTLYNVQSDINIILFPNSDTNAMCRDCPDDLPDGDMDESQCQPCGELHTTRRLLHSGALASTNGSAALGAQYGSPLRVPRGPSRRLDHDPSVCAPDITTDPPTPWEVGRPCYTAVEDWEGTLTCPRGTNSNIGSSDPTMCIQTGILIAVQNIYKCYPPRECSVGFEPNYVCKDYEVLCALAADGEDIERYKNDNTYKKSFMWGRLWDGVTVDFFAYDPVEDSGLHVWDTFASIKVEPMSIVILYLDFSNVPEGTLLNADGAGHYDIHIASDVEENGFNDMSPVTGRPHLLPAFFYRSSNSDLRFPVKIQILALAAFSFTVQLNLRHGGHLDALSTLHQSLDIRMFQPFRTEWGTTKFFATVLSRDLLFGRNILLPYNMLPGISAMSGLYDVELNTAMVTDAIDTGDLPNAPQTPYYDDSSAMDNIVTDSSAFWTSTNLETVAMPWLPFFSHCDTFDSHIVIWDLFEQPDYNSRGGPRDGCAQYTPETVGMVPTSLVDPTTLELVFSPVADNCSFVVKCRFEESLEDGFFSADPWWDIQEEELDVYYLTETPITFEQFNEQGAFFDAQVGEDSLVPVYIATDEKTARFPRKVNFDIKYYQATTDSKKIVSAETVMSEYDDDDTSNEYLLMLSFEALGWQDLMNKFQLPYAVYAFLYAIIGLGAVGFTVAFWIWFRVTSRIAQAPPFRWLECYEFMLWWPIQGVFAASIPVAVLWGVVWISFMEGIDVTASIPCSYADIGSGDVDDSETARCRAGRVGTCFLFGGLLILVSGGKLLVPRLRQVEEQFLLQQGAQSLDREGLPLLPEQRSLIRTVPIQWKRAHLVFISVLLVLPLMSLWEFTYADYFETNTIAFIVFFSFSMIPVEGALSRAAREELLEVPLSTACSVVLFIGTLGAEDFADFCEGFFIELIVGILDRLVLALIIKWTEENAKKAIRWTRSRQWFWQLLLATGASGRYLTQSAPEADVQEAELEEDVEGTPIEEAMEEIIGCGTTCMSTVTTPILIAGIMMFDAETQIAASYGIRKTDMICYLLFGVMIAPFQVMMDIIMNHATEVKHGVRIYDYMLYAKWRWNNRLTRWLYDDPRMDESIAEPLQSVNHLCFSPQFYFIECYYSWGILMLLLALTTLLRNGMNPFDDPAMFYFVVQQFAVNRILDRIVRVMTSNILWPPKQQTTLKTFSRSIAISLKKKDQRDATEKYQQYFLQRHSGWLVNQLGKVFTPRSQARYRQNLSTLYQQALQLQPIRIYRAPGPAFPRPVAHQELPPNLRLELEGDESSSDDEVDDRGFKVLEPPSIPPPGAALAALPGLPVLPALQAPSGARDTPGLGVLATVPRAPPLLAAAGQQHPLPLPALPVLPPPPALAAPQPALPPPPWLASGAEDERVVGAVAALSATAWIRAARRRLAMRQLLELRQADLDAGDVCQQCGTSEDDPFVLARVGVWASGLCPAVYFADDFDGLCREFEVHHGCPPLPFEKEQWNAWLDRHEHLFKTLCVRCARERGESPSGHASAAQQKAISGGGDSKRQLEMAVLLARRFRDPSERRKGMKALAASVDAMPEVASAQQDAEEEEEDDGLNVDPRWDGKTWDPDLDVGVDMVSKGMMTWWLAHARKRVKAKRALAIEAARRQEAEAIVEGAGLPGQVPAQPAAAGRQERWPGGRPDFSDDDDDRDDDLE</sequence>
<evidence type="ECO:0000313" key="3">
    <source>
        <dbReference type="EMBL" id="CAK0820554.1"/>
    </source>
</evidence>
<feature type="compositionally biased region" description="Acidic residues" evidence="1">
    <location>
        <begin position="2002"/>
        <end position="2012"/>
    </location>
</feature>
<feature type="region of interest" description="Disordered" evidence="1">
    <location>
        <begin position="1939"/>
        <end position="1959"/>
    </location>
</feature>
<dbReference type="EMBL" id="CAUYUJ010007376">
    <property type="protein sequence ID" value="CAK0820554.1"/>
    <property type="molecule type" value="Genomic_DNA"/>
</dbReference>
<name>A0ABN9RMZ7_9DINO</name>
<feature type="transmembrane region" description="Helical" evidence="2">
    <location>
        <begin position="1343"/>
        <end position="1363"/>
    </location>
</feature>
<feature type="transmembrane region" description="Helical" evidence="2">
    <location>
        <begin position="1313"/>
        <end position="1331"/>
    </location>
</feature>
<dbReference type="SMART" id="SM01411">
    <property type="entry name" value="Ephrin_rec_like"/>
    <property type="match status" value="4"/>
</dbReference>
<feature type="transmembrane region" description="Helical" evidence="2">
    <location>
        <begin position="1087"/>
        <end position="1112"/>
    </location>
</feature>
<accession>A0ABN9RMZ7</accession>
<feature type="region of interest" description="Disordered" evidence="1">
    <location>
        <begin position="2071"/>
        <end position="2111"/>
    </location>
</feature>
<feature type="transmembrane region" description="Helical" evidence="2">
    <location>
        <begin position="1466"/>
        <end position="1486"/>
    </location>
</feature>
<protein>
    <submittedName>
        <fullName evidence="3">Uncharacterized protein</fullName>
    </submittedName>
</protein>
<gene>
    <name evidence="3" type="ORF">PCOR1329_LOCUS22186</name>
</gene>
<keyword evidence="2" id="KW-0812">Transmembrane</keyword>
<keyword evidence="4" id="KW-1185">Reference proteome</keyword>
<feature type="transmembrane region" description="Helical" evidence="2">
    <location>
        <begin position="1287"/>
        <end position="1306"/>
    </location>
</feature>
<evidence type="ECO:0000256" key="1">
    <source>
        <dbReference type="SAM" id="MobiDB-lite"/>
    </source>
</evidence>
<dbReference type="Proteomes" id="UP001189429">
    <property type="component" value="Unassembled WGS sequence"/>
</dbReference>
<reference evidence="3" key="1">
    <citation type="submission" date="2023-10" db="EMBL/GenBank/DDBJ databases">
        <authorList>
            <person name="Chen Y."/>
            <person name="Shah S."/>
            <person name="Dougan E. K."/>
            <person name="Thang M."/>
            <person name="Chan C."/>
        </authorList>
    </citation>
    <scope>NUCLEOTIDE SEQUENCE [LARGE SCALE GENOMIC DNA]</scope>
</reference>
<feature type="region of interest" description="Disordered" evidence="1">
    <location>
        <begin position="519"/>
        <end position="538"/>
    </location>
</feature>
<evidence type="ECO:0000256" key="2">
    <source>
        <dbReference type="SAM" id="Phobius"/>
    </source>
</evidence>
<feature type="compositionally biased region" description="Acidic residues" evidence="1">
    <location>
        <begin position="2100"/>
        <end position="2111"/>
    </location>
</feature>
<dbReference type="PANTHER" id="PTHR46967">
    <property type="entry name" value="INSULIN-LIKE GROWTH FACTOR BINDING PROTEIN,N-TERMINAL"/>
    <property type="match status" value="1"/>
</dbReference>
<comment type="caution">
    <text evidence="3">The sequence shown here is derived from an EMBL/GenBank/DDBJ whole genome shotgun (WGS) entry which is preliminary data.</text>
</comment>
<feature type="transmembrane region" description="Helical" evidence="2">
    <location>
        <begin position="1549"/>
        <end position="1565"/>
    </location>
</feature>